<comment type="caution">
    <text evidence="1">The sequence shown here is derived from an EMBL/GenBank/DDBJ whole genome shotgun (WGS) entry which is preliminary data.</text>
</comment>
<proteinExistence type="predicted"/>
<gene>
    <name evidence="1" type="ORF">UV12_C0003G0023</name>
</gene>
<reference evidence="1 2" key="1">
    <citation type="journal article" date="2015" name="Nature">
        <title>rRNA introns, odd ribosomes, and small enigmatic genomes across a large radiation of phyla.</title>
        <authorList>
            <person name="Brown C.T."/>
            <person name="Hug L.A."/>
            <person name="Thomas B.C."/>
            <person name="Sharon I."/>
            <person name="Castelle C.J."/>
            <person name="Singh A."/>
            <person name="Wilkins M.J."/>
            <person name="Williams K.H."/>
            <person name="Banfield J.F."/>
        </authorList>
    </citation>
    <scope>NUCLEOTIDE SEQUENCE [LARGE SCALE GENOMIC DNA]</scope>
</reference>
<dbReference type="Proteomes" id="UP000034704">
    <property type="component" value="Unassembled WGS sequence"/>
</dbReference>
<name>A0A0G0ZHA1_9BACT</name>
<organism evidence="1 2">
    <name type="scientific">Candidatus Nomurabacteria bacterium GW2011_GWC2_42_20</name>
    <dbReference type="NCBI Taxonomy" id="1618756"/>
    <lineage>
        <taxon>Bacteria</taxon>
        <taxon>Candidatus Nomuraibacteriota</taxon>
    </lineage>
</organism>
<protein>
    <submittedName>
        <fullName evidence="1">Uncharacterized protein</fullName>
    </submittedName>
</protein>
<dbReference type="EMBL" id="LCDG01000003">
    <property type="protein sequence ID" value="KKS48064.1"/>
    <property type="molecule type" value="Genomic_DNA"/>
</dbReference>
<accession>A0A0G0ZHA1</accession>
<sequence>MSQSRELIVCQRLQFSVLFPEVHRLVRYALVRYFHVLQLRCVKPLLDVCAEKLTRHIIALPEKRNAFTRPFLDLGEIHGFAEERIDTLVHCWHNEISMYDDPDIANVVLPKIFKFTREQVLLKEPDVYPFYLSENDIAVLSMLLVKNTTVFYRGANWWSNKRQIERTLGCWFITPNQN</sequence>
<evidence type="ECO:0000313" key="2">
    <source>
        <dbReference type="Proteomes" id="UP000034704"/>
    </source>
</evidence>
<dbReference type="AlphaFoldDB" id="A0A0G0ZHA1"/>
<evidence type="ECO:0000313" key="1">
    <source>
        <dbReference type="EMBL" id="KKS48064.1"/>
    </source>
</evidence>